<proteinExistence type="predicted"/>
<dbReference type="SUPFAM" id="SSF51206">
    <property type="entry name" value="cAMP-binding domain-like"/>
    <property type="match status" value="1"/>
</dbReference>
<protein>
    <submittedName>
        <fullName evidence="2">CRP-like cAMP-binding protein</fullName>
    </submittedName>
</protein>
<evidence type="ECO:0000259" key="1">
    <source>
        <dbReference type="Pfam" id="PF00027"/>
    </source>
</evidence>
<organism evidence="2 3">
    <name type="scientific">Cecembia rubra</name>
    <dbReference type="NCBI Taxonomy" id="1485585"/>
    <lineage>
        <taxon>Bacteria</taxon>
        <taxon>Pseudomonadati</taxon>
        <taxon>Bacteroidota</taxon>
        <taxon>Cytophagia</taxon>
        <taxon>Cytophagales</taxon>
        <taxon>Cyclobacteriaceae</taxon>
        <taxon>Cecembia</taxon>
    </lineage>
</organism>
<dbReference type="RefSeq" id="WP_106567424.1">
    <property type="nucleotide sequence ID" value="NZ_JAUVYL010000015.1"/>
</dbReference>
<name>A0A2P8E4Z6_9BACT</name>
<dbReference type="AlphaFoldDB" id="A0A2P8E4Z6"/>
<evidence type="ECO:0000313" key="2">
    <source>
        <dbReference type="EMBL" id="PSL04531.1"/>
    </source>
</evidence>
<evidence type="ECO:0000313" key="3">
    <source>
        <dbReference type="Proteomes" id="UP000240708"/>
    </source>
</evidence>
<dbReference type="EMBL" id="PYGF01000005">
    <property type="protein sequence ID" value="PSL04531.1"/>
    <property type="molecule type" value="Genomic_DNA"/>
</dbReference>
<dbReference type="Gene3D" id="2.60.120.10">
    <property type="entry name" value="Jelly Rolls"/>
    <property type="match status" value="1"/>
</dbReference>
<dbReference type="Proteomes" id="UP000240708">
    <property type="component" value="Unassembled WGS sequence"/>
</dbReference>
<sequence length="191" mass="22376">MLTHLIQHLEGYIPVSDSLRESIQKICKEINVPKGTFLHQPGKICTHTYFIHSGLLRIYYQKDDKEITDNFAAEGEWITSVYSFMRNIPDNFYIETLEPCELIAIGIEDLENCFAAYHEMERFGRYLMSSYFLEHSERSLSFKFHSAKEKYQYFCKSSKNKVSRVPLGMLASYLGITQETLSRIRAERDPF</sequence>
<keyword evidence="3" id="KW-1185">Reference proteome</keyword>
<comment type="caution">
    <text evidence="2">The sequence shown here is derived from an EMBL/GenBank/DDBJ whole genome shotgun (WGS) entry which is preliminary data.</text>
</comment>
<dbReference type="InterPro" id="IPR000595">
    <property type="entry name" value="cNMP-bd_dom"/>
</dbReference>
<dbReference type="InterPro" id="IPR014710">
    <property type="entry name" value="RmlC-like_jellyroll"/>
</dbReference>
<accession>A0A2P8E4Z6</accession>
<dbReference type="InterPro" id="IPR018490">
    <property type="entry name" value="cNMP-bd_dom_sf"/>
</dbReference>
<dbReference type="Pfam" id="PF00027">
    <property type="entry name" value="cNMP_binding"/>
    <property type="match status" value="1"/>
</dbReference>
<dbReference type="OrthoDB" id="758145at2"/>
<dbReference type="CDD" id="cd00038">
    <property type="entry name" value="CAP_ED"/>
    <property type="match status" value="1"/>
</dbReference>
<gene>
    <name evidence="2" type="ORF">CLV48_105277</name>
</gene>
<reference evidence="2 3" key="1">
    <citation type="submission" date="2018-03" db="EMBL/GenBank/DDBJ databases">
        <title>Genomic Encyclopedia of Archaeal and Bacterial Type Strains, Phase II (KMG-II): from individual species to whole genera.</title>
        <authorList>
            <person name="Goeker M."/>
        </authorList>
    </citation>
    <scope>NUCLEOTIDE SEQUENCE [LARGE SCALE GENOMIC DNA]</scope>
    <source>
        <strain evidence="2 3">DSM 28057</strain>
    </source>
</reference>
<feature type="domain" description="Cyclic nucleotide-binding" evidence="1">
    <location>
        <begin position="30"/>
        <end position="116"/>
    </location>
</feature>